<dbReference type="Proteomes" id="UP000199435">
    <property type="component" value="Unassembled WGS sequence"/>
</dbReference>
<keyword evidence="1" id="KW-1133">Transmembrane helix</keyword>
<accession>A0A1C3UFD2</accession>
<dbReference type="STRING" id="411945.GA0061102_1003137"/>
<gene>
    <name evidence="2" type="ORF">GA0061102_1003137</name>
</gene>
<keyword evidence="1" id="KW-0472">Membrane</keyword>
<keyword evidence="3" id="KW-1185">Reference proteome</keyword>
<dbReference type="EMBL" id="FMAH01000003">
    <property type="protein sequence ID" value="SCB14057.1"/>
    <property type="molecule type" value="Genomic_DNA"/>
</dbReference>
<evidence type="ECO:0000313" key="3">
    <source>
        <dbReference type="Proteomes" id="UP000199435"/>
    </source>
</evidence>
<evidence type="ECO:0000313" key="2">
    <source>
        <dbReference type="EMBL" id="SCB14057.1"/>
    </source>
</evidence>
<name>A0A1C3UFD2_9HYPH</name>
<dbReference type="AlphaFoldDB" id="A0A1C3UFD2"/>
<reference evidence="3" key="1">
    <citation type="submission" date="2016-08" db="EMBL/GenBank/DDBJ databases">
        <authorList>
            <person name="Varghese N."/>
            <person name="Submissions Spin"/>
        </authorList>
    </citation>
    <scope>NUCLEOTIDE SEQUENCE [LARGE SCALE GENOMIC DNA]</scope>
    <source>
        <strain evidence="3">HAMBI 2971</strain>
    </source>
</reference>
<feature type="transmembrane region" description="Helical" evidence="1">
    <location>
        <begin position="33"/>
        <end position="52"/>
    </location>
</feature>
<organism evidence="2 3">
    <name type="scientific">Rhizobium miluonense</name>
    <dbReference type="NCBI Taxonomy" id="411945"/>
    <lineage>
        <taxon>Bacteria</taxon>
        <taxon>Pseudomonadati</taxon>
        <taxon>Pseudomonadota</taxon>
        <taxon>Alphaproteobacteria</taxon>
        <taxon>Hyphomicrobiales</taxon>
        <taxon>Rhizobiaceae</taxon>
        <taxon>Rhizobium/Agrobacterium group</taxon>
        <taxon>Rhizobium</taxon>
    </lineage>
</organism>
<keyword evidence="1" id="KW-0812">Transmembrane</keyword>
<sequence length="53" mass="5669">MSQPLLARLRKVIDPRPFDRGRGPAGITCASDAILLAMVALFLGLVIFGFLIG</sequence>
<protein>
    <submittedName>
        <fullName evidence="2">Uncharacterized protein</fullName>
    </submittedName>
</protein>
<proteinExistence type="predicted"/>
<evidence type="ECO:0000256" key="1">
    <source>
        <dbReference type="SAM" id="Phobius"/>
    </source>
</evidence>